<sequence length="636" mass="72382">MNLLSTESLSKAYGEKKLFDKVAFGIDDSDKIGLIGINGTGKTSFLKVIAGIDEADAGSFIKSSNLKIEYLAQNPDFDFEITVLEQVFEGSSPLMVLLREYENVSSSLEKNPSDTKLQMRLMELNAKMDLNEAWQIEREAKTVLMKLGIMEFDKKIGELSGGQRKRVAMAGALIRPCDLLILDEPTNHIDNETITYLEDYLSNRKGALLMVTHDRYFLDRVVNKIWELDEGKLYAYQGAYTKFLELKAQREADDKRIQEKKQSLYKSELAWMRKGVEARRTKQKARKDRFKILETEIDKSSDEKLDISVAGKRLGRKIIEINDISKSFGDKVVLKNFTYTVLKGDRIGIVGNNGEGKSSLLNAIAKKLDLDSGTIEIGETIKIGYYSQENIDMDTSLRVIEYIKNKAEYIETSDGTKITAAMMLEKFLFTGDMQWSFISKLSGGERRRLYLLSVLMEGPNVLLLDEPTNDLDIQTLAILEDYIDEFNGPVITVSHDRYFLDKIADKIFAFEGDGNIEISFGDYTDYSEKKKQTIEDTASETVKSSLKDKDKSSEAKPKAKTKFSYKEQQEFDTIDEKIEQTETKLAQIKIDMEKNAADFVKLAELTKEEERLNSSLEELMERWAYLNELAEELGIL</sequence>
<evidence type="ECO:0000256" key="8">
    <source>
        <dbReference type="ARBA" id="ARBA00022840"/>
    </source>
</evidence>
<keyword evidence="7" id="KW-0378">Hydrolase</keyword>
<keyword evidence="8 13" id="KW-0067">ATP-binding</keyword>
<evidence type="ECO:0000256" key="9">
    <source>
        <dbReference type="ARBA" id="ARBA00022845"/>
    </source>
</evidence>
<dbReference type="InterPro" id="IPR003439">
    <property type="entry name" value="ABC_transporter-like_ATP-bd"/>
</dbReference>
<evidence type="ECO:0000313" key="13">
    <source>
        <dbReference type="EMBL" id="SKB67614.1"/>
    </source>
</evidence>
<dbReference type="InterPro" id="IPR017871">
    <property type="entry name" value="ABC_transporter-like_CS"/>
</dbReference>
<protein>
    <submittedName>
        <fullName evidence="13">ATP-binding cassette, subfamily F, uup</fullName>
    </submittedName>
</protein>
<dbReference type="CDD" id="cd03221">
    <property type="entry name" value="ABCF_EF-3"/>
    <property type="match status" value="2"/>
</dbReference>
<evidence type="ECO:0000256" key="2">
    <source>
        <dbReference type="ARBA" id="ARBA00022490"/>
    </source>
</evidence>
<keyword evidence="10" id="KW-0694">RNA-binding</keyword>
<dbReference type="OrthoDB" id="9801441at2"/>
<keyword evidence="9" id="KW-0810">Translation regulation</keyword>
<evidence type="ECO:0000256" key="6">
    <source>
        <dbReference type="ARBA" id="ARBA00022741"/>
    </source>
</evidence>
<dbReference type="InterPro" id="IPR037118">
    <property type="entry name" value="Val-tRNA_synth_C_sf"/>
</dbReference>
<dbReference type="GO" id="GO:0005524">
    <property type="term" value="F:ATP binding"/>
    <property type="evidence" value="ECO:0007669"/>
    <property type="project" value="UniProtKB-KW"/>
</dbReference>
<evidence type="ECO:0000256" key="1">
    <source>
        <dbReference type="ARBA" id="ARBA00005868"/>
    </source>
</evidence>
<dbReference type="InterPro" id="IPR027417">
    <property type="entry name" value="P-loop_NTPase"/>
</dbReference>
<dbReference type="PROSITE" id="PS50893">
    <property type="entry name" value="ABC_TRANSPORTER_2"/>
    <property type="match status" value="2"/>
</dbReference>
<reference evidence="14" key="1">
    <citation type="submission" date="2017-02" db="EMBL/GenBank/DDBJ databases">
        <authorList>
            <person name="Varghese N."/>
            <person name="Submissions S."/>
        </authorList>
    </citation>
    <scope>NUCLEOTIDE SEQUENCE [LARGE SCALE GENOMIC DNA]</scope>
    <source>
        <strain evidence="14">ATCC 35199</strain>
    </source>
</reference>
<keyword evidence="5" id="KW-0677">Repeat</keyword>
<keyword evidence="14" id="KW-1185">Reference proteome</keyword>
<keyword evidence="6" id="KW-0547">Nucleotide-binding</keyword>
<dbReference type="InterPro" id="IPR051309">
    <property type="entry name" value="ABCF_ATPase"/>
</dbReference>
<dbReference type="Pfam" id="PF00005">
    <property type="entry name" value="ABC_tran"/>
    <property type="match status" value="2"/>
</dbReference>
<dbReference type="EMBL" id="FUYN01000007">
    <property type="protein sequence ID" value="SKB67614.1"/>
    <property type="molecule type" value="Genomic_DNA"/>
</dbReference>
<dbReference type="InterPro" id="IPR032781">
    <property type="entry name" value="ABC_tran_Xtn"/>
</dbReference>
<dbReference type="PANTHER" id="PTHR42855">
    <property type="entry name" value="ABC TRANSPORTER ATP-BINDING SUBUNIT"/>
    <property type="match status" value="1"/>
</dbReference>
<keyword evidence="3" id="KW-0820">tRNA-binding</keyword>
<proteinExistence type="inferred from homology"/>
<evidence type="ECO:0000256" key="7">
    <source>
        <dbReference type="ARBA" id="ARBA00022801"/>
    </source>
</evidence>
<dbReference type="InterPro" id="IPR003593">
    <property type="entry name" value="AAA+_ATPase"/>
</dbReference>
<keyword evidence="11" id="KW-0648">Protein biosynthesis</keyword>
<dbReference type="InterPro" id="IPR032524">
    <property type="entry name" value="ABC_tran_C"/>
</dbReference>
<dbReference type="SMART" id="SM00382">
    <property type="entry name" value="AAA"/>
    <property type="match status" value="2"/>
</dbReference>
<dbReference type="GO" id="GO:0019843">
    <property type="term" value="F:rRNA binding"/>
    <property type="evidence" value="ECO:0007669"/>
    <property type="project" value="UniProtKB-KW"/>
</dbReference>
<evidence type="ECO:0000256" key="10">
    <source>
        <dbReference type="ARBA" id="ARBA00022884"/>
    </source>
</evidence>
<dbReference type="SUPFAM" id="SSF52540">
    <property type="entry name" value="P-loop containing nucleoside triphosphate hydrolases"/>
    <property type="match status" value="2"/>
</dbReference>
<organism evidence="13 14">
    <name type="scientific">Acetoanaerobium noterae</name>
    <dbReference type="NCBI Taxonomy" id="745369"/>
    <lineage>
        <taxon>Bacteria</taxon>
        <taxon>Bacillati</taxon>
        <taxon>Bacillota</taxon>
        <taxon>Clostridia</taxon>
        <taxon>Peptostreptococcales</taxon>
        <taxon>Filifactoraceae</taxon>
        <taxon>Acetoanaerobium</taxon>
    </lineage>
</organism>
<evidence type="ECO:0000259" key="12">
    <source>
        <dbReference type="PROSITE" id="PS50893"/>
    </source>
</evidence>
<dbReference type="GO" id="GO:0000049">
    <property type="term" value="F:tRNA binding"/>
    <property type="evidence" value="ECO:0007669"/>
    <property type="project" value="UniProtKB-KW"/>
</dbReference>
<dbReference type="GO" id="GO:0016887">
    <property type="term" value="F:ATP hydrolysis activity"/>
    <property type="evidence" value="ECO:0007669"/>
    <property type="project" value="InterPro"/>
</dbReference>
<dbReference type="GO" id="GO:0003677">
    <property type="term" value="F:DNA binding"/>
    <property type="evidence" value="ECO:0007669"/>
    <property type="project" value="InterPro"/>
</dbReference>
<dbReference type="PROSITE" id="PS00211">
    <property type="entry name" value="ABC_TRANSPORTER_1"/>
    <property type="match status" value="1"/>
</dbReference>
<feature type="domain" description="ABC transporter" evidence="12">
    <location>
        <begin position="4"/>
        <end position="255"/>
    </location>
</feature>
<dbReference type="Gene3D" id="3.40.50.300">
    <property type="entry name" value="P-loop containing nucleotide triphosphate hydrolases"/>
    <property type="match status" value="2"/>
</dbReference>
<dbReference type="FunFam" id="3.40.50.300:FF:000011">
    <property type="entry name" value="Putative ABC transporter ATP-binding component"/>
    <property type="match status" value="1"/>
</dbReference>
<dbReference type="FunFam" id="3.40.50.300:FF:000183">
    <property type="entry name" value="ABC transporter ATP-binding protein yjjK"/>
    <property type="match status" value="1"/>
</dbReference>
<dbReference type="Pfam" id="PF12848">
    <property type="entry name" value="ABC_tran_Xtn"/>
    <property type="match status" value="1"/>
</dbReference>
<evidence type="ECO:0000256" key="5">
    <source>
        <dbReference type="ARBA" id="ARBA00022737"/>
    </source>
</evidence>
<evidence type="ECO:0000256" key="11">
    <source>
        <dbReference type="ARBA" id="ARBA00022917"/>
    </source>
</evidence>
<dbReference type="RefSeq" id="WP_079590411.1">
    <property type="nucleotide sequence ID" value="NZ_FUYN01000007.1"/>
</dbReference>
<name>A0A1T5D7D2_9FIRM</name>
<accession>A0A1T5D7D2</accession>
<comment type="similarity">
    <text evidence="1">Belongs to the ABC transporter superfamily. ABCF family. Translational throttle EttA subfamily.</text>
</comment>
<evidence type="ECO:0000256" key="4">
    <source>
        <dbReference type="ARBA" id="ARBA00022730"/>
    </source>
</evidence>
<dbReference type="AlphaFoldDB" id="A0A1T5D7D2"/>
<keyword evidence="4" id="KW-0699">rRNA-binding</keyword>
<dbReference type="Gene3D" id="1.10.287.380">
    <property type="entry name" value="Valyl-tRNA synthetase, C-terminal domain"/>
    <property type="match status" value="1"/>
</dbReference>
<gene>
    <name evidence="13" type="ORF">SAMN02745120_2630</name>
</gene>
<evidence type="ECO:0000313" key="14">
    <source>
        <dbReference type="Proteomes" id="UP000243406"/>
    </source>
</evidence>
<feature type="domain" description="ABC transporter" evidence="12">
    <location>
        <begin position="319"/>
        <end position="537"/>
    </location>
</feature>
<dbReference type="Pfam" id="PF16326">
    <property type="entry name" value="ABC_tran_CTD"/>
    <property type="match status" value="1"/>
</dbReference>
<dbReference type="GO" id="GO:0006417">
    <property type="term" value="P:regulation of translation"/>
    <property type="evidence" value="ECO:0007669"/>
    <property type="project" value="UniProtKB-KW"/>
</dbReference>
<evidence type="ECO:0000256" key="3">
    <source>
        <dbReference type="ARBA" id="ARBA00022555"/>
    </source>
</evidence>
<dbReference type="PANTHER" id="PTHR42855:SF1">
    <property type="entry name" value="ABC TRANSPORTER DOMAIN-CONTAINING PROTEIN"/>
    <property type="match status" value="1"/>
</dbReference>
<dbReference type="Proteomes" id="UP000243406">
    <property type="component" value="Unassembled WGS sequence"/>
</dbReference>
<dbReference type="GO" id="GO:0006412">
    <property type="term" value="P:translation"/>
    <property type="evidence" value="ECO:0007669"/>
    <property type="project" value="UniProtKB-KW"/>
</dbReference>
<keyword evidence="2" id="KW-0963">Cytoplasm</keyword>